<evidence type="ECO:0000256" key="8">
    <source>
        <dbReference type="ARBA" id="ARBA00037071"/>
    </source>
</evidence>
<name>A0A9D9HQT3_9SPIR</name>
<evidence type="ECO:0000256" key="7">
    <source>
        <dbReference type="ARBA" id="ARBA00023235"/>
    </source>
</evidence>
<keyword evidence="7 9" id="KW-0413">Isomerase</keyword>
<evidence type="ECO:0000259" key="11">
    <source>
        <dbReference type="PROSITE" id="PS50059"/>
    </source>
</evidence>
<protein>
    <recommendedName>
        <fullName evidence="10">Peptidyl-prolyl cis-trans isomerase</fullName>
        <ecNumber evidence="10">5.2.1.8</ecNumber>
    </recommendedName>
</protein>
<comment type="caution">
    <text evidence="12">The sequence shown here is derived from an EMBL/GenBank/DDBJ whole genome shotgun (WGS) entry which is preliminary data.</text>
</comment>
<dbReference type="InterPro" id="IPR001179">
    <property type="entry name" value="PPIase_FKBP_dom"/>
</dbReference>
<dbReference type="Gene3D" id="3.10.50.40">
    <property type="match status" value="1"/>
</dbReference>
<dbReference type="Pfam" id="PF00254">
    <property type="entry name" value="FKBP_C"/>
    <property type="match status" value="1"/>
</dbReference>
<dbReference type="PANTHER" id="PTHR47861">
    <property type="entry name" value="FKBP-TYPE PEPTIDYL-PROLYL CIS-TRANS ISOMERASE SLYD"/>
    <property type="match status" value="1"/>
</dbReference>
<accession>A0A9D9HQT3</accession>
<feature type="domain" description="PPIase FKBP-type" evidence="11">
    <location>
        <begin position="6"/>
        <end position="80"/>
    </location>
</feature>
<evidence type="ECO:0000256" key="2">
    <source>
        <dbReference type="ARBA" id="ARBA00004496"/>
    </source>
</evidence>
<dbReference type="GO" id="GO:0005737">
    <property type="term" value="C:cytoplasm"/>
    <property type="evidence" value="ECO:0007669"/>
    <property type="project" value="UniProtKB-SubCell"/>
</dbReference>
<dbReference type="EC" id="5.2.1.8" evidence="10"/>
<evidence type="ECO:0000256" key="6">
    <source>
        <dbReference type="ARBA" id="ARBA00023186"/>
    </source>
</evidence>
<gene>
    <name evidence="12" type="ORF">IAA81_08080</name>
</gene>
<comment type="subcellular location">
    <subcellularLocation>
        <location evidence="2">Cytoplasm</location>
    </subcellularLocation>
</comment>
<evidence type="ECO:0000256" key="4">
    <source>
        <dbReference type="ARBA" id="ARBA00022490"/>
    </source>
</evidence>
<evidence type="ECO:0000256" key="10">
    <source>
        <dbReference type="RuleBase" id="RU003915"/>
    </source>
</evidence>
<reference evidence="12" key="1">
    <citation type="submission" date="2020-10" db="EMBL/GenBank/DDBJ databases">
        <authorList>
            <person name="Gilroy R."/>
        </authorList>
    </citation>
    <scope>NUCLEOTIDE SEQUENCE</scope>
    <source>
        <strain evidence="12">10532</strain>
    </source>
</reference>
<dbReference type="EMBL" id="JADIMM010000092">
    <property type="protein sequence ID" value="MBO8458169.1"/>
    <property type="molecule type" value="Genomic_DNA"/>
</dbReference>
<dbReference type="InterPro" id="IPR046357">
    <property type="entry name" value="PPIase_dom_sf"/>
</dbReference>
<comment type="function">
    <text evidence="8">Also involved in hydrogenase metallocenter assembly, probably by participating in the nickel insertion step. This function in hydrogenase biosynthesis requires chaperone activity and the presence of the metal-binding domain, but not PPIase activity.</text>
</comment>
<evidence type="ECO:0000256" key="1">
    <source>
        <dbReference type="ARBA" id="ARBA00000971"/>
    </source>
</evidence>
<dbReference type="Proteomes" id="UP000823638">
    <property type="component" value="Unassembled WGS sequence"/>
</dbReference>
<evidence type="ECO:0000313" key="13">
    <source>
        <dbReference type="Proteomes" id="UP000823638"/>
    </source>
</evidence>
<comment type="catalytic activity">
    <reaction evidence="1 9 10">
        <text>[protein]-peptidylproline (omega=180) = [protein]-peptidylproline (omega=0)</text>
        <dbReference type="Rhea" id="RHEA:16237"/>
        <dbReference type="Rhea" id="RHEA-COMP:10747"/>
        <dbReference type="Rhea" id="RHEA-COMP:10748"/>
        <dbReference type="ChEBI" id="CHEBI:83833"/>
        <dbReference type="ChEBI" id="CHEBI:83834"/>
        <dbReference type="EC" id="5.2.1.8"/>
    </reaction>
</comment>
<dbReference type="GO" id="GO:0042026">
    <property type="term" value="P:protein refolding"/>
    <property type="evidence" value="ECO:0007669"/>
    <property type="project" value="UniProtKB-ARBA"/>
</dbReference>
<dbReference type="SUPFAM" id="SSF54534">
    <property type="entry name" value="FKBP-like"/>
    <property type="match status" value="1"/>
</dbReference>
<keyword evidence="5 9" id="KW-0697">Rotamase</keyword>
<dbReference type="AlphaFoldDB" id="A0A9D9HQT3"/>
<organism evidence="12 13">
    <name type="scientific">Candidatus Gallitreponema excrementavium</name>
    <dbReference type="NCBI Taxonomy" id="2840840"/>
    <lineage>
        <taxon>Bacteria</taxon>
        <taxon>Pseudomonadati</taxon>
        <taxon>Spirochaetota</taxon>
        <taxon>Spirochaetia</taxon>
        <taxon>Spirochaetales</taxon>
        <taxon>Candidatus Gallitreponema</taxon>
    </lineage>
</organism>
<evidence type="ECO:0000313" key="12">
    <source>
        <dbReference type="EMBL" id="MBO8458169.1"/>
    </source>
</evidence>
<reference evidence="12" key="2">
    <citation type="journal article" date="2021" name="PeerJ">
        <title>Extensive microbial diversity within the chicken gut microbiome revealed by metagenomics and culture.</title>
        <authorList>
            <person name="Gilroy R."/>
            <person name="Ravi A."/>
            <person name="Getino M."/>
            <person name="Pursley I."/>
            <person name="Horton D.L."/>
            <person name="Alikhan N.F."/>
            <person name="Baker D."/>
            <person name="Gharbi K."/>
            <person name="Hall N."/>
            <person name="Watson M."/>
            <person name="Adriaenssens E.M."/>
            <person name="Foster-Nyarko E."/>
            <person name="Jarju S."/>
            <person name="Secka A."/>
            <person name="Antonio M."/>
            <person name="Oren A."/>
            <person name="Chaudhuri R.R."/>
            <person name="La Ragione R."/>
            <person name="Hildebrand F."/>
            <person name="Pallen M.J."/>
        </authorList>
    </citation>
    <scope>NUCLEOTIDE SEQUENCE</scope>
    <source>
        <strain evidence="12">10532</strain>
    </source>
</reference>
<evidence type="ECO:0000256" key="5">
    <source>
        <dbReference type="ARBA" id="ARBA00023110"/>
    </source>
</evidence>
<evidence type="ECO:0000256" key="3">
    <source>
        <dbReference type="ARBA" id="ARBA00006577"/>
    </source>
</evidence>
<comment type="similarity">
    <text evidence="3 10">Belongs to the FKBP-type PPIase family.</text>
</comment>
<proteinExistence type="inferred from homology"/>
<keyword evidence="4" id="KW-0963">Cytoplasm</keyword>
<sequence length="182" mass="19034">MKISKDKMVSIHYTLTDKDGEILDSSAGGEPLQYLHGRGFIIPGLENRLEGACSGDKLSVDIPALEAYGEYNNEAVFDLPRENFPEGMDIQVGMNFEFQGEFGPGIVAVIAVSGDNITVDANHPLAGKDLHFEVLVKDVRDATESELASFAGEECGCGCSGGGCGCGSGCSPESGNCGCGCN</sequence>
<dbReference type="PROSITE" id="PS50059">
    <property type="entry name" value="FKBP_PPIASE"/>
    <property type="match status" value="1"/>
</dbReference>
<keyword evidence="6" id="KW-0143">Chaperone</keyword>
<dbReference type="PANTHER" id="PTHR47861:SF3">
    <property type="entry name" value="FKBP-TYPE PEPTIDYL-PROLYL CIS-TRANS ISOMERASE SLYD"/>
    <property type="match status" value="1"/>
</dbReference>
<evidence type="ECO:0000256" key="9">
    <source>
        <dbReference type="PROSITE-ProRule" id="PRU00277"/>
    </source>
</evidence>
<dbReference type="GO" id="GO:0003755">
    <property type="term" value="F:peptidyl-prolyl cis-trans isomerase activity"/>
    <property type="evidence" value="ECO:0007669"/>
    <property type="project" value="UniProtKB-UniRule"/>
</dbReference>